<comment type="similarity">
    <text evidence="1">Belongs to the metallo-beta-lactamase superfamily.</text>
</comment>
<dbReference type="OrthoDB" id="10250730at2759"/>
<organism evidence="6 7">
    <name type="scientific">Fusarium zealandicum</name>
    <dbReference type="NCBI Taxonomy" id="1053134"/>
    <lineage>
        <taxon>Eukaryota</taxon>
        <taxon>Fungi</taxon>
        <taxon>Dikarya</taxon>
        <taxon>Ascomycota</taxon>
        <taxon>Pezizomycotina</taxon>
        <taxon>Sordariomycetes</taxon>
        <taxon>Hypocreomycetidae</taxon>
        <taxon>Hypocreales</taxon>
        <taxon>Nectriaceae</taxon>
        <taxon>Fusarium</taxon>
        <taxon>Fusarium staphyleae species complex</taxon>
    </lineage>
</organism>
<accession>A0A8H4ULR6</accession>
<dbReference type="SMART" id="SM00849">
    <property type="entry name" value="Lactamase_B"/>
    <property type="match status" value="1"/>
</dbReference>
<dbReference type="GO" id="GO:0046872">
    <property type="term" value="F:metal ion binding"/>
    <property type="evidence" value="ECO:0007669"/>
    <property type="project" value="UniProtKB-KW"/>
</dbReference>
<dbReference type="InterPro" id="IPR051013">
    <property type="entry name" value="MBL_superfamily_lactonases"/>
</dbReference>
<dbReference type="PANTHER" id="PTHR42978">
    <property type="entry name" value="QUORUM-QUENCHING LACTONASE YTNP-RELATED-RELATED"/>
    <property type="match status" value="1"/>
</dbReference>
<dbReference type="GO" id="GO:0016787">
    <property type="term" value="F:hydrolase activity"/>
    <property type="evidence" value="ECO:0007669"/>
    <property type="project" value="UniProtKB-KW"/>
</dbReference>
<reference evidence="6" key="2">
    <citation type="submission" date="2020-05" db="EMBL/GenBank/DDBJ databases">
        <authorList>
            <person name="Kim H.-S."/>
            <person name="Proctor R.H."/>
            <person name="Brown D.W."/>
        </authorList>
    </citation>
    <scope>NUCLEOTIDE SEQUENCE</scope>
    <source>
        <strain evidence="6">NRRL 22465</strain>
    </source>
</reference>
<proteinExistence type="inferred from homology"/>
<evidence type="ECO:0000313" key="7">
    <source>
        <dbReference type="Proteomes" id="UP000635477"/>
    </source>
</evidence>
<evidence type="ECO:0000256" key="4">
    <source>
        <dbReference type="ARBA" id="ARBA00022833"/>
    </source>
</evidence>
<feature type="domain" description="Metallo-beta-lactamase" evidence="5">
    <location>
        <begin position="49"/>
        <end position="270"/>
    </location>
</feature>
<dbReference type="InterPro" id="IPR036866">
    <property type="entry name" value="RibonucZ/Hydroxyglut_hydro"/>
</dbReference>
<reference evidence="6" key="1">
    <citation type="journal article" date="2020" name="BMC Genomics">
        <title>Correction to: Identification and distribution of gene clusters required for synthesis of sphingolipid metabolism inhibitors in diverse species of the filamentous fungus Fusarium.</title>
        <authorList>
            <person name="Kim H.S."/>
            <person name="Lohmar J.M."/>
            <person name="Busman M."/>
            <person name="Brown D.W."/>
            <person name="Naumann T.A."/>
            <person name="Divon H.H."/>
            <person name="Lysoe E."/>
            <person name="Uhlig S."/>
            <person name="Proctor R.H."/>
        </authorList>
    </citation>
    <scope>NUCLEOTIDE SEQUENCE</scope>
    <source>
        <strain evidence="6">NRRL 22465</strain>
    </source>
</reference>
<dbReference type="AlphaFoldDB" id="A0A8H4ULR6"/>
<protein>
    <recommendedName>
        <fullName evidence="5">Metallo-beta-lactamase domain-containing protein</fullName>
    </recommendedName>
</protein>
<keyword evidence="7" id="KW-1185">Reference proteome</keyword>
<keyword evidence="2" id="KW-0479">Metal-binding</keyword>
<dbReference type="Gene3D" id="3.60.15.10">
    <property type="entry name" value="Ribonuclease Z/Hydroxyacylglutathione hydrolase-like"/>
    <property type="match status" value="1"/>
</dbReference>
<keyword evidence="3" id="KW-0378">Hydrolase</keyword>
<evidence type="ECO:0000256" key="2">
    <source>
        <dbReference type="ARBA" id="ARBA00022723"/>
    </source>
</evidence>
<dbReference type="PANTHER" id="PTHR42978:SF5">
    <property type="entry name" value="METALLO-BETA-LACTAMASE DOMAIN-CONTAINING PROTEIN"/>
    <property type="match status" value="1"/>
</dbReference>
<evidence type="ECO:0000256" key="3">
    <source>
        <dbReference type="ARBA" id="ARBA00022801"/>
    </source>
</evidence>
<dbReference type="CDD" id="cd07730">
    <property type="entry name" value="metallo-hydrolase-like_MBL-fold"/>
    <property type="match status" value="1"/>
</dbReference>
<comment type="caution">
    <text evidence="6">The sequence shown here is derived from an EMBL/GenBank/DDBJ whole genome shotgun (WGS) entry which is preliminary data.</text>
</comment>
<keyword evidence="4" id="KW-0862">Zinc</keyword>
<dbReference type="Proteomes" id="UP000635477">
    <property type="component" value="Unassembled WGS sequence"/>
</dbReference>
<evidence type="ECO:0000313" key="6">
    <source>
        <dbReference type="EMBL" id="KAF4978727.1"/>
    </source>
</evidence>
<evidence type="ECO:0000256" key="1">
    <source>
        <dbReference type="ARBA" id="ARBA00007749"/>
    </source>
</evidence>
<dbReference type="InterPro" id="IPR001279">
    <property type="entry name" value="Metallo-B-lactamas"/>
</dbReference>
<dbReference type="SUPFAM" id="SSF56281">
    <property type="entry name" value="Metallo-hydrolase/oxidoreductase"/>
    <property type="match status" value="1"/>
</dbReference>
<name>A0A8H4ULR6_9HYPO</name>
<evidence type="ECO:0000259" key="5">
    <source>
        <dbReference type="SMART" id="SM00849"/>
    </source>
</evidence>
<dbReference type="EMBL" id="JABEYC010000347">
    <property type="protein sequence ID" value="KAF4978727.1"/>
    <property type="molecule type" value="Genomic_DNA"/>
</dbReference>
<gene>
    <name evidence="6" type="ORF">FZEAL_4947</name>
</gene>
<sequence length="363" mass="39908">MALPAPNLHLPASANVVDVRIIDSTARLRVPMASFIEQPMPGHEMLECPAYSFLIEHPSGQKLLFDLGLRKDIEGSPPVVLASFKKQSEATGSLVTVDSDIATILKDEGSVELESINAIIWSHWHLDHSGDPSTFPTTTSLVVGPGFKEALLPGYPTNPQGLILEKDYEGRDLHEIDFENHPDSIKIGGFQAVDYFQDGSFYLLNSPGHTVGHMAALARTTASTFVLIGADTCHHGGAFRPTQYLPLPDKLSPSPFSNPPFLPGSVCPGEVLVKAHPEHKRDKPFYPTLSKSPGRNVAEAENSIGKLIEFDARDEIFVVIAHDSTLLDVVDFFPKKLNEWKNKGWKEESKWKFLGDFHAVAEL</sequence>